<sequence length="273" mass="29702">MSEHEKAPAGIDPTTPSVARMYDYYLGGKDNFAADRAAAEQIIKLLPNARHVARENRAFLGRAVRHLAGLGIDQFIDIGAGLPTRENVHQVAQARAPRSRVVYVDNDPIVLVHARALLADNPQTTVVEGDLRDPKAITEHPAVLAAIDFDRPFAVILCAIMHFVEDDEEAASIVAHLRSTLPPGGALVLSHGFRGHQAGPNIARAEAVYARTSRPLKIRDRETIEQYFSGLDLVEPGLVHVGSWRPEHDLLEDESAAGGLGGVGLVPRRHAFR</sequence>
<dbReference type="GO" id="GO:0008168">
    <property type="term" value="F:methyltransferase activity"/>
    <property type="evidence" value="ECO:0007669"/>
    <property type="project" value="UniProtKB-KW"/>
</dbReference>
<keyword evidence="1" id="KW-0808">Transferase</keyword>
<keyword evidence="1" id="KW-0489">Methyltransferase</keyword>
<comment type="caution">
    <text evidence="1">The sequence shown here is derived from an EMBL/GenBank/DDBJ whole genome shotgun (WGS) entry which is preliminary data.</text>
</comment>
<gene>
    <name evidence="1" type="ORF">ACFQSB_02415</name>
</gene>
<reference evidence="2" key="1">
    <citation type="journal article" date="2019" name="Int. J. Syst. Evol. Microbiol.">
        <title>The Global Catalogue of Microorganisms (GCM) 10K type strain sequencing project: providing services to taxonomists for standard genome sequencing and annotation.</title>
        <authorList>
            <consortium name="The Broad Institute Genomics Platform"/>
            <consortium name="The Broad Institute Genome Sequencing Center for Infectious Disease"/>
            <person name="Wu L."/>
            <person name="Ma J."/>
        </authorList>
    </citation>
    <scope>NUCLEOTIDE SEQUENCE [LARGE SCALE GENOMIC DNA]</scope>
    <source>
        <strain evidence="2">CECT 7649</strain>
    </source>
</reference>
<dbReference type="CDD" id="cd02440">
    <property type="entry name" value="AdoMet_MTases"/>
    <property type="match status" value="1"/>
</dbReference>
<dbReference type="Gene3D" id="3.40.50.150">
    <property type="entry name" value="Vaccinia Virus protein VP39"/>
    <property type="match status" value="1"/>
</dbReference>
<dbReference type="PIRSF" id="PIRSF017393">
    <property type="entry name" value="MTase_SAV2177"/>
    <property type="match status" value="1"/>
</dbReference>
<dbReference type="InterPro" id="IPR006764">
    <property type="entry name" value="SAM_dep_MeTrfase_SAV2177_type"/>
</dbReference>
<dbReference type="GO" id="GO:0032259">
    <property type="term" value="P:methylation"/>
    <property type="evidence" value="ECO:0007669"/>
    <property type="project" value="UniProtKB-KW"/>
</dbReference>
<evidence type="ECO:0000313" key="1">
    <source>
        <dbReference type="EMBL" id="MFC7381043.1"/>
    </source>
</evidence>
<keyword evidence="2" id="KW-1185">Reference proteome</keyword>
<dbReference type="Pfam" id="PF04672">
    <property type="entry name" value="Methyltransf_19"/>
    <property type="match status" value="1"/>
</dbReference>
<dbReference type="SUPFAM" id="SSF53335">
    <property type="entry name" value="S-adenosyl-L-methionine-dependent methyltransferases"/>
    <property type="match status" value="1"/>
</dbReference>
<dbReference type="EC" id="2.1.1.-" evidence="1"/>
<organism evidence="1 2">
    <name type="scientific">Sphaerisporangium rhizosphaerae</name>
    <dbReference type="NCBI Taxonomy" id="2269375"/>
    <lineage>
        <taxon>Bacteria</taxon>
        <taxon>Bacillati</taxon>
        <taxon>Actinomycetota</taxon>
        <taxon>Actinomycetes</taxon>
        <taxon>Streptosporangiales</taxon>
        <taxon>Streptosporangiaceae</taxon>
        <taxon>Sphaerisporangium</taxon>
    </lineage>
</organism>
<dbReference type="EMBL" id="JBHTCG010000001">
    <property type="protein sequence ID" value="MFC7381043.1"/>
    <property type="molecule type" value="Genomic_DNA"/>
</dbReference>
<dbReference type="RefSeq" id="WP_380823995.1">
    <property type="nucleotide sequence ID" value="NZ_JBHTCG010000001.1"/>
</dbReference>
<dbReference type="InterPro" id="IPR029063">
    <property type="entry name" value="SAM-dependent_MTases_sf"/>
</dbReference>
<proteinExistence type="predicted"/>
<name>A0ABW2NUG6_9ACTN</name>
<protein>
    <submittedName>
        <fullName evidence="1">SAM-dependent methyltransferase</fullName>
        <ecNumber evidence="1">2.1.1.-</ecNumber>
    </submittedName>
</protein>
<evidence type="ECO:0000313" key="2">
    <source>
        <dbReference type="Proteomes" id="UP001596496"/>
    </source>
</evidence>
<dbReference type="Proteomes" id="UP001596496">
    <property type="component" value="Unassembled WGS sequence"/>
</dbReference>
<accession>A0ABW2NUG6</accession>